<protein>
    <submittedName>
        <fullName evidence="1">Uncharacterized protein</fullName>
    </submittedName>
</protein>
<proteinExistence type="predicted"/>
<dbReference type="EMBL" id="JARJBC010000004">
    <property type="protein sequence ID" value="MDF3289251.1"/>
    <property type="molecule type" value="Genomic_DNA"/>
</dbReference>
<reference evidence="1 2" key="1">
    <citation type="submission" date="2023-03" db="EMBL/GenBank/DDBJ databases">
        <title>Draft genome sequence of Streptomyces sp. RB6PN23 isolated from peat swamp forest in Thailand.</title>
        <authorList>
            <person name="Klaysubun C."/>
            <person name="Duangmal K."/>
        </authorList>
    </citation>
    <scope>NUCLEOTIDE SEQUENCE [LARGE SCALE GENOMIC DNA]</scope>
    <source>
        <strain evidence="1 2">RB6PN23</strain>
    </source>
</reference>
<name>A0ABT5ZHV7_9ACTN</name>
<accession>A0ABT5ZHV7</accession>
<dbReference type="RefSeq" id="WP_276092871.1">
    <property type="nucleotide sequence ID" value="NZ_JARJBC010000004.1"/>
</dbReference>
<evidence type="ECO:0000313" key="2">
    <source>
        <dbReference type="Proteomes" id="UP001216579"/>
    </source>
</evidence>
<sequence length="149" mass="17118">MNWQGHWHGYGPWIGSRDAYGNEGMRRPGRLASDEQTRSFLASDMPPMMNGHWLLRRIQTAADRTWTNPETAVAWLEKTYAENPPFERDDGRRAYTGRETKTEYAMDVLPRGVDVSWVYYLKSASLASFSVVCCPNHFHPEIPCPLPPM</sequence>
<gene>
    <name evidence="1" type="ORF">P3G67_08380</name>
</gene>
<comment type="caution">
    <text evidence="1">The sequence shown here is derived from an EMBL/GenBank/DDBJ whole genome shotgun (WGS) entry which is preliminary data.</text>
</comment>
<organism evidence="1 2">
    <name type="scientific">Streptomyces silvisoli</name>
    <dbReference type="NCBI Taxonomy" id="3034235"/>
    <lineage>
        <taxon>Bacteria</taxon>
        <taxon>Bacillati</taxon>
        <taxon>Actinomycetota</taxon>
        <taxon>Actinomycetes</taxon>
        <taxon>Kitasatosporales</taxon>
        <taxon>Streptomycetaceae</taxon>
        <taxon>Streptomyces</taxon>
    </lineage>
</organism>
<evidence type="ECO:0000313" key="1">
    <source>
        <dbReference type="EMBL" id="MDF3289251.1"/>
    </source>
</evidence>
<dbReference type="Proteomes" id="UP001216579">
    <property type="component" value="Unassembled WGS sequence"/>
</dbReference>
<keyword evidence="2" id="KW-1185">Reference proteome</keyword>